<keyword evidence="4" id="KW-0732">Signal</keyword>
<dbReference type="PANTHER" id="PTHR11315">
    <property type="entry name" value="PROTEASE FAMILY C26 GAMMA-GLUTAMYL HYDROLASE"/>
    <property type="match status" value="1"/>
</dbReference>
<dbReference type="InterPro" id="IPR029062">
    <property type="entry name" value="Class_I_gatase-like"/>
</dbReference>
<comment type="caution">
    <text evidence="8">The sequence shown here is derived from an EMBL/GenBank/DDBJ whole genome shotgun (WGS) entry which is preliminary data.</text>
</comment>
<feature type="non-terminal residue" evidence="8">
    <location>
        <position position="1"/>
    </location>
</feature>
<keyword evidence="3" id="KW-0964">Secreted</keyword>
<organism evidence="8 9">
    <name type="scientific">Pocillopora damicornis</name>
    <name type="common">Cauliflower coral</name>
    <name type="synonym">Millepora damicornis</name>
    <dbReference type="NCBI Taxonomy" id="46731"/>
    <lineage>
        <taxon>Eukaryota</taxon>
        <taxon>Metazoa</taxon>
        <taxon>Cnidaria</taxon>
        <taxon>Anthozoa</taxon>
        <taxon>Hexacorallia</taxon>
        <taxon>Scleractinia</taxon>
        <taxon>Astrocoeniina</taxon>
        <taxon>Pocilloporidae</taxon>
        <taxon>Pocillopora</taxon>
    </lineage>
</organism>
<feature type="active site" description="Proton donor" evidence="6">
    <location>
        <position position="284"/>
    </location>
</feature>
<dbReference type="InterPro" id="IPR015527">
    <property type="entry name" value="Pept_C26_g-glut_hydrolase"/>
</dbReference>
<dbReference type="InterPro" id="IPR011697">
    <property type="entry name" value="Peptidase_C26"/>
</dbReference>
<dbReference type="GO" id="GO:0034722">
    <property type="term" value="F:gamma-glutamyl-peptidase activity"/>
    <property type="evidence" value="ECO:0007669"/>
    <property type="project" value="UniProtKB-UniRule"/>
</dbReference>
<evidence type="ECO:0000256" key="4">
    <source>
        <dbReference type="ARBA" id="ARBA00022729"/>
    </source>
</evidence>
<dbReference type="GO" id="GO:0005576">
    <property type="term" value="C:extracellular region"/>
    <property type="evidence" value="ECO:0007669"/>
    <property type="project" value="UniProtKB-SubCell"/>
</dbReference>
<dbReference type="Proteomes" id="UP000275408">
    <property type="component" value="Unassembled WGS sequence"/>
</dbReference>
<dbReference type="OrthoDB" id="64220at2759"/>
<dbReference type="PANTHER" id="PTHR11315:SF0">
    <property type="entry name" value="FOLATE GAMMA-GLUTAMYL HYDROLASE"/>
    <property type="match status" value="1"/>
</dbReference>
<comment type="catalytic activity">
    <reaction evidence="7">
        <text>(6S)-5,6,7,8-tetrahydrofolyl-(gamma-L-Glu)(n) + (n-1) H2O = (6S)-5,6,7,8-tetrahydrofolate + (n-1) L-glutamate</text>
        <dbReference type="Rhea" id="RHEA:56784"/>
        <dbReference type="Rhea" id="RHEA-COMP:14738"/>
        <dbReference type="ChEBI" id="CHEBI:15377"/>
        <dbReference type="ChEBI" id="CHEBI:29985"/>
        <dbReference type="ChEBI" id="CHEBI:57453"/>
        <dbReference type="ChEBI" id="CHEBI:141005"/>
        <dbReference type="EC" id="3.4.19.9"/>
    </reaction>
</comment>
<sequence length="357" mass="40569">HQESFFPDRYLVEITRVANGQEEWLKFRLMPWLPPNSKQLARYLKKVMGNLFSARKMECQLVPKNNRPIIGILSVDCDGHFAEYGKSYIAASYVKNIESAGARVVPIRNDLPAEELESLINSINGVIFPGGGASLADSAYFSAGKMIYDLAIKENDNAKEPFPLWGACLGFEMLHIIISGLKKEDMLVSCDAENYSIPLEFTADAYTSRMFSSAQDGDRVMNILKEQAVTINMHQKCVPPEKFYSNNNTVGFFKILSTNKDRNGVEFISTVEGKKYPIFGTQWHPEKCQFEWTPKEVIDHSADAVFVGQYMANFFVNQARQNTHHFVSEEAEEKALIYNYNPIDTSKISSFEQCYFF</sequence>
<dbReference type="Pfam" id="PF07722">
    <property type="entry name" value="Peptidase_C26"/>
    <property type="match status" value="1"/>
</dbReference>
<dbReference type="STRING" id="46731.A0A3M6TAP2"/>
<dbReference type="AlphaFoldDB" id="A0A3M6TAP2"/>
<evidence type="ECO:0000256" key="3">
    <source>
        <dbReference type="ARBA" id="ARBA00022525"/>
    </source>
</evidence>
<dbReference type="Gene3D" id="3.40.50.880">
    <property type="match status" value="1"/>
</dbReference>
<evidence type="ECO:0000256" key="6">
    <source>
        <dbReference type="PIRSR" id="PIRSR615527-1"/>
    </source>
</evidence>
<feature type="active site" description="Nucleophile" evidence="6 7">
    <location>
        <position position="168"/>
    </location>
</feature>
<name>A0A3M6TAP2_POCDA</name>
<evidence type="ECO:0000313" key="8">
    <source>
        <dbReference type="EMBL" id="RMX38399.1"/>
    </source>
</evidence>
<reference evidence="8 9" key="1">
    <citation type="journal article" date="2018" name="Sci. Rep.">
        <title>Comparative analysis of the Pocillopora damicornis genome highlights role of immune system in coral evolution.</title>
        <authorList>
            <person name="Cunning R."/>
            <person name="Bay R.A."/>
            <person name="Gillette P."/>
            <person name="Baker A.C."/>
            <person name="Traylor-Knowles N."/>
        </authorList>
    </citation>
    <scope>NUCLEOTIDE SEQUENCE [LARGE SCALE GENOMIC DNA]</scope>
    <source>
        <strain evidence="8">RSMAS</strain>
        <tissue evidence="8">Whole animal</tissue>
    </source>
</reference>
<gene>
    <name evidence="8" type="ORF">pdam_00011815</name>
</gene>
<feature type="active site" evidence="7">
    <location>
        <position position="284"/>
    </location>
</feature>
<evidence type="ECO:0000256" key="5">
    <source>
        <dbReference type="ARBA" id="ARBA00022801"/>
    </source>
</evidence>
<comment type="similarity">
    <text evidence="2">Belongs to the peptidase C26 family.</text>
</comment>
<dbReference type="GO" id="GO:0046900">
    <property type="term" value="P:tetrahydrofolylpolyglutamate metabolic process"/>
    <property type="evidence" value="ECO:0007669"/>
    <property type="project" value="TreeGrafter"/>
</dbReference>
<comment type="subcellular location">
    <subcellularLocation>
        <location evidence="1">Secreted</location>
        <location evidence="1">Extracellular space</location>
    </subcellularLocation>
</comment>
<dbReference type="GO" id="GO:0005773">
    <property type="term" value="C:vacuole"/>
    <property type="evidence" value="ECO:0007669"/>
    <property type="project" value="TreeGrafter"/>
</dbReference>
<evidence type="ECO:0000256" key="2">
    <source>
        <dbReference type="ARBA" id="ARBA00011083"/>
    </source>
</evidence>
<dbReference type="PROSITE" id="PS51275">
    <property type="entry name" value="PEPTIDASE_C26_GGH"/>
    <property type="match status" value="1"/>
</dbReference>
<dbReference type="EC" id="3.4.19.9" evidence="7"/>
<dbReference type="EMBL" id="RCHS01004016">
    <property type="protein sequence ID" value="RMX38399.1"/>
    <property type="molecule type" value="Genomic_DNA"/>
</dbReference>
<evidence type="ECO:0000313" key="9">
    <source>
        <dbReference type="Proteomes" id="UP000275408"/>
    </source>
</evidence>
<protein>
    <recommendedName>
        <fullName evidence="7">folate gamma-glutamyl hydrolase</fullName>
        <ecNumber evidence="7">3.4.19.9</ecNumber>
    </recommendedName>
</protein>
<keyword evidence="5 7" id="KW-0378">Hydrolase</keyword>
<dbReference type="FunFam" id="3.40.50.880:FF:000024">
    <property type="entry name" value="Folate gamma-glutamyl hydrolase"/>
    <property type="match status" value="1"/>
</dbReference>
<accession>A0A3M6TAP2</accession>
<evidence type="ECO:0000256" key="7">
    <source>
        <dbReference type="PROSITE-ProRule" id="PRU00607"/>
    </source>
</evidence>
<dbReference type="SUPFAM" id="SSF52317">
    <property type="entry name" value="Class I glutamine amidotransferase-like"/>
    <property type="match status" value="1"/>
</dbReference>
<keyword evidence="9" id="KW-1185">Reference proteome</keyword>
<dbReference type="PROSITE" id="PS51273">
    <property type="entry name" value="GATASE_TYPE_1"/>
    <property type="match status" value="1"/>
</dbReference>
<proteinExistence type="inferred from homology"/>
<evidence type="ECO:0000256" key="1">
    <source>
        <dbReference type="ARBA" id="ARBA00004239"/>
    </source>
</evidence>